<dbReference type="EMBL" id="CH473956">
    <property type="protein sequence ID" value="EDM18072.1"/>
    <property type="molecule type" value="Genomic_DNA"/>
</dbReference>
<reference evidence="2 3" key="1">
    <citation type="submission" date="2005-09" db="EMBL/GenBank/DDBJ databases">
        <authorList>
            <person name="Mural R.J."/>
            <person name="Li P.W."/>
            <person name="Adams M.D."/>
            <person name="Amanatides P.G."/>
            <person name="Baden-Tillson H."/>
            <person name="Barnstead M."/>
            <person name="Chin S.H."/>
            <person name="Dew I."/>
            <person name="Evans C.A."/>
            <person name="Ferriera S."/>
            <person name="Flanigan M."/>
            <person name="Fosler C."/>
            <person name="Glodek A."/>
            <person name="Gu Z."/>
            <person name="Holt R.A."/>
            <person name="Jennings D."/>
            <person name="Kraft C.L."/>
            <person name="Lu F."/>
            <person name="Nguyen T."/>
            <person name="Nusskern D.R."/>
            <person name="Pfannkoch C.M."/>
            <person name="Sitter C."/>
            <person name="Sutton G.G."/>
            <person name="Venter J.C."/>
            <person name="Wang Z."/>
            <person name="Woodage T."/>
            <person name="Zheng X.H."/>
            <person name="Zhong F."/>
        </authorList>
    </citation>
    <scope>NUCLEOTIDE SEQUENCE [LARGE SCALE GENOMIC DNA]</scope>
    <source>
        <strain>BN</strain>
        <strain evidence="3">Sprague-Dawley</strain>
    </source>
</reference>
<gene>
    <name evidence="2" type="ORF">rCG_39468</name>
</gene>
<proteinExistence type="predicted"/>
<feature type="non-terminal residue" evidence="2">
    <location>
        <position position="35"/>
    </location>
</feature>
<feature type="region of interest" description="Disordered" evidence="1">
    <location>
        <begin position="1"/>
        <end position="35"/>
    </location>
</feature>
<evidence type="ECO:0000256" key="1">
    <source>
        <dbReference type="SAM" id="MobiDB-lite"/>
    </source>
</evidence>
<name>A6I7F8_RAT</name>
<protein>
    <submittedName>
        <fullName evidence="2">RCG39468</fullName>
    </submittedName>
</protein>
<dbReference type="AlphaFoldDB" id="A6I7F8"/>
<sequence>MGNLDPPSSNQEVEKVSSDFKTHDLEQELELMRTE</sequence>
<organism evidence="2 3">
    <name type="scientific">Rattus norvegicus</name>
    <name type="common">Rat</name>
    <dbReference type="NCBI Taxonomy" id="10116"/>
    <lineage>
        <taxon>Eukaryota</taxon>
        <taxon>Metazoa</taxon>
        <taxon>Chordata</taxon>
        <taxon>Craniata</taxon>
        <taxon>Vertebrata</taxon>
        <taxon>Euteleostomi</taxon>
        <taxon>Mammalia</taxon>
        <taxon>Eutheria</taxon>
        <taxon>Euarchontoglires</taxon>
        <taxon>Glires</taxon>
        <taxon>Rodentia</taxon>
        <taxon>Myomorpha</taxon>
        <taxon>Muroidea</taxon>
        <taxon>Muridae</taxon>
        <taxon>Murinae</taxon>
        <taxon>Rattus</taxon>
    </lineage>
</organism>
<feature type="compositionally biased region" description="Polar residues" evidence="1">
    <location>
        <begin position="1"/>
        <end position="11"/>
    </location>
</feature>
<dbReference type="Proteomes" id="UP000234681">
    <property type="component" value="Chromosome 1"/>
</dbReference>
<evidence type="ECO:0000313" key="2">
    <source>
        <dbReference type="EMBL" id="EDM18072.1"/>
    </source>
</evidence>
<accession>A6I7F8</accession>
<feature type="compositionally biased region" description="Basic and acidic residues" evidence="1">
    <location>
        <begin position="12"/>
        <end position="35"/>
    </location>
</feature>
<evidence type="ECO:0000313" key="3">
    <source>
        <dbReference type="Proteomes" id="UP000234681"/>
    </source>
</evidence>